<evidence type="ECO:0000313" key="9">
    <source>
        <dbReference type="EMBL" id="WVN90519.1"/>
    </source>
</evidence>
<keyword evidence="6" id="KW-0333">Golgi apparatus</keyword>
<organism evidence="9 10">
    <name type="scientific">Cryptococcus depauperatus CBS 7841</name>
    <dbReference type="NCBI Taxonomy" id="1295531"/>
    <lineage>
        <taxon>Eukaryota</taxon>
        <taxon>Fungi</taxon>
        <taxon>Dikarya</taxon>
        <taxon>Basidiomycota</taxon>
        <taxon>Agaricomycotina</taxon>
        <taxon>Tremellomycetes</taxon>
        <taxon>Tremellales</taxon>
        <taxon>Cryptococcaceae</taxon>
        <taxon>Cryptococcus</taxon>
    </lineage>
</organism>
<keyword evidence="4" id="KW-0813">Transport</keyword>
<comment type="similarity">
    <text evidence="2">Belongs to the COG8 family.</text>
</comment>
<dbReference type="GO" id="GO:0015031">
    <property type="term" value="P:protein transport"/>
    <property type="evidence" value="ECO:0007669"/>
    <property type="project" value="UniProtKB-KW"/>
</dbReference>
<protein>
    <recommendedName>
        <fullName evidence="3">Conserved oligomeric Golgi complex subunit 8</fullName>
    </recommendedName>
    <alternativeName>
        <fullName evidence="8">Component of oligomeric Golgi complex 8</fullName>
    </alternativeName>
</protein>
<evidence type="ECO:0000256" key="5">
    <source>
        <dbReference type="ARBA" id="ARBA00022927"/>
    </source>
</evidence>
<dbReference type="PANTHER" id="PTHR21311">
    <property type="entry name" value="CONSERVED OLIGOMERIC GOLGI COMPLEX COMPONENT 8"/>
    <property type="match status" value="1"/>
</dbReference>
<evidence type="ECO:0000256" key="7">
    <source>
        <dbReference type="ARBA" id="ARBA00023136"/>
    </source>
</evidence>
<sequence>MEKSEKGNDNAIYRSQANETLLEEVQRKSAEDQVSIVQMLQMSTSTDITSSSANLYIDYLLSLSLPELQCQPSLIAVETSTIESDLINLCYREYPTFISVHECSSAVNSTFGDFSKSLECLVNSIPSLEEECRTFASSTNQIQALRSKASLVQEHQDKLLDLLELPQLMMTCVRNGYYQEAMELLAHSKSIEQKYKISLVQDVAQEAKGVLDLMIAQLLSLLREPVKLPALIKTVAFLRRLDVLDETELGLVFISSRYHNFRVQLVQIERDRTDPIRYMREYIDLFREHVYDIISQFTAIFIDSPESIPQITSFVHQAIAEVIILVESYVPQLSHDSASSSSILIQLGYCAMSFSRVGVDFASLVAAPFGEEAITNGTTVTSQ</sequence>
<dbReference type="GeneID" id="91089964"/>
<dbReference type="PANTHER" id="PTHR21311:SF0">
    <property type="entry name" value="CONSERVED OLIGOMERIC GOLGI COMPLEX SUBUNIT 8"/>
    <property type="match status" value="1"/>
</dbReference>
<evidence type="ECO:0000256" key="8">
    <source>
        <dbReference type="ARBA" id="ARBA00031347"/>
    </source>
</evidence>
<evidence type="ECO:0000256" key="6">
    <source>
        <dbReference type="ARBA" id="ARBA00023034"/>
    </source>
</evidence>
<gene>
    <name evidence="9" type="ORF">L203_105755</name>
</gene>
<dbReference type="KEGG" id="cdep:91089964"/>
<keyword evidence="10" id="KW-1185">Reference proteome</keyword>
<dbReference type="GO" id="GO:0017119">
    <property type="term" value="C:Golgi transport complex"/>
    <property type="evidence" value="ECO:0007669"/>
    <property type="project" value="InterPro"/>
</dbReference>
<reference evidence="9" key="1">
    <citation type="submission" date="2016-06" db="EMBL/GenBank/DDBJ databases">
        <authorList>
            <person name="Cuomo C."/>
            <person name="Litvintseva A."/>
            <person name="Heitman J."/>
            <person name="Chen Y."/>
            <person name="Sun S."/>
            <person name="Springer D."/>
            <person name="Dromer F."/>
            <person name="Young S."/>
            <person name="Zeng Q."/>
            <person name="Chapman S."/>
            <person name="Gujja S."/>
            <person name="Saif S."/>
            <person name="Birren B."/>
        </authorList>
    </citation>
    <scope>NUCLEOTIDE SEQUENCE</scope>
    <source>
        <strain evidence="9">CBS 7841</strain>
    </source>
</reference>
<dbReference type="InterPro" id="IPR007255">
    <property type="entry name" value="COG8"/>
</dbReference>
<comment type="subcellular location">
    <subcellularLocation>
        <location evidence="1">Golgi apparatus membrane</location>
        <topology evidence="1">Peripheral membrane protein</topology>
    </subcellularLocation>
</comment>
<reference evidence="9" key="3">
    <citation type="submission" date="2024-01" db="EMBL/GenBank/DDBJ databases">
        <authorList>
            <person name="Coelho M.A."/>
            <person name="David-Palma M."/>
            <person name="Shea T."/>
            <person name="Sun S."/>
            <person name="Cuomo C.A."/>
            <person name="Heitman J."/>
        </authorList>
    </citation>
    <scope>NUCLEOTIDE SEQUENCE</scope>
    <source>
        <strain evidence="9">CBS 7841</strain>
    </source>
</reference>
<evidence type="ECO:0000256" key="1">
    <source>
        <dbReference type="ARBA" id="ARBA00004395"/>
    </source>
</evidence>
<evidence type="ECO:0000256" key="2">
    <source>
        <dbReference type="ARBA" id="ARBA00006419"/>
    </source>
</evidence>
<dbReference type="RefSeq" id="XP_066071219.1">
    <property type="nucleotide sequence ID" value="XM_066215122.1"/>
</dbReference>
<keyword evidence="7" id="KW-0472">Membrane</keyword>
<accession>A0AAJ8JY85</accession>
<keyword evidence="5" id="KW-0653">Protein transport</keyword>
<dbReference type="EMBL" id="CP143790">
    <property type="protein sequence ID" value="WVN90519.1"/>
    <property type="molecule type" value="Genomic_DNA"/>
</dbReference>
<dbReference type="GO" id="GO:0006891">
    <property type="term" value="P:intra-Golgi vesicle-mediated transport"/>
    <property type="evidence" value="ECO:0007669"/>
    <property type="project" value="TreeGrafter"/>
</dbReference>
<evidence type="ECO:0000313" key="10">
    <source>
        <dbReference type="Proteomes" id="UP000094043"/>
    </source>
</evidence>
<dbReference type="Proteomes" id="UP000094043">
    <property type="component" value="Chromosome 7"/>
</dbReference>
<dbReference type="SUPFAM" id="SSF74788">
    <property type="entry name" value="Cullin repeat-like"/>
    <property type="match status" value="1"/>
</dbReference>
<dbReference type="InterPro" id="IPR016159">
    <property type="entry name" value="Cullin_repeat-like_dom_sf"/>
</dbReference>
<name>A0AAJ8JY85_9TREE</name>
<evidence type="ECO:0000256" key="3">
    <source>
        <dbReference type="ARBA" id="ARBA00020983"/>
    </source>
</evidence>
<reference evidence="9" key="2">
    <citation type="journal article" date="2022" name="Elife">
        <title>Obligate sexual reproduction of a homothallic fungus closely related to the Cryptococcus pathogenic species complex.</title>
        <authorList>
            <person name="Passer A.R."/>
            <person name="Clancey S.A."/>
            <person name="Shea T."/>
            <person name="David-Palma M."/>
            <person name="Averette A.F."/>
            <person name="Boekhout T."/>
            <person name="Porcel B.M."/>
            <person name="Nowrousian M."/>
            <person name="Cuomo C.A."/>
            <person name="Sun S."/>
            <person name="Heitman J."/>
            <person name="Coelho M.A."/>
        </authorList>
    </citation>
    <scope>NUCLEOTIDE SEQUENCE</scope>
    <source>
        <strain evidence="9">CBS 7841</strain>
    </source>
</reference>
<evidence type="ECO:0000256" key="4">
    <source>
        <dbReference type="ARBA" id="ARBA00022448"/>
    </source>
</evidence>
<dbReference type="AlphaFoldDB" id="A0AAJ8JY85"/>
<dbReference type="GO" id="GO:0000139">
    <property type="term" value="C:Golgi membrane"/>
    <property type="evidence" value="ECO:0007669"/>
    <property type="project" value="UniProtKB-SubCell"/>
</dbReference>
<dbReference type="Pfam" id="PF04124">
    <property type="entry name" value="Dor1"/>
    <property type="match status" value="1"/>
</dbReference>
<proteinExistence type="inferred from homology"/>